<keyword evidence="3 9" id="KW-0732">Signal</keyword>
<dbReference type="InterPro" id="IPR004236">
    <property type="entry name" value="Pept_S1_alpha_lytic"/>
</dbReference>
<evidence type="ECO:0000256" key="9">
    <source>
        <dbReference type="SAM" id="SignalP"/>
    </source>
</evidence>
<dbReference type="CDD" id="cd21112">
    <property type="entry name" value="alphaLP-like"/>
    <property type="match status" value="1"/>
</dbReference>
<accession>A0A7K0CHR6</accession>
<dbReference type="SUPFAM" id="SSF50494">
    <property type="entry name" value="Trypsin-like serine proteases"/>
    <property type="match status" value="1"/>
</dbReference>
<evidence type="ECO:0000256" key="3">
    <source>
        <dbReference type="ARBA" id="ARBA00022729"/>
    </source>
</evidence>
<dbReference type="InterPro" id="IPR043504">
    <property type="entry name" value="Peptidase_S1_PA_chymotrypsin"/>
</dbReference>
<dbReference type="EMBL" id="WEGJ01000007">
    <property type="protein sequence ID" value="MQY12532.1"/>
    <property type="molecule type" value="Genomic_DNA"/>
</dbReference>
<evidence type="ECO:0000256" key="2">
    <source>
        <dbReference type="ARBA" id="ARBA00022670"/>
    </source>
</evidence>
<evidence type="ECO:0000256" key="8">
    <source>
        <dbReference type="SAM" id="MobiDB-lite"/>
    </source>
</evidence>
<keyword evidence="2" id="KW-0645">Protease</keyword>
<evidence type="ECO:0000256" key="6">
    <source>
        <dbReference type="ARBA" id="ARBA00023145"/>
    </source>
</evidence>
<dbReference type="Gene3D" id="2.40.10.10">
    <property type="entry name" value="Trypsin-like serine proteases"/>
    <property type="match status" value="2"/>
</dbReference>
<dbReference type="Proteomes" id="UP000466345">
    <property type="component" value="Unassembled WGS sequence"/>
</dbReference>
<feature type="domain" description="Peptidase S1A alpha-lytic prodomain" evidence="10">
    <location>
        <begin position="122"/>
        <end position="178"/>
    </location>
</feature>
<feature type="signal peptide" evidence="9">
    <location>
        <begin position="1"/>
        <end position="26"/>
    </location>
</feature>
<dbReference type="GO" id="GO:0006508">
    <property type="term" value="P:proteolysis"/>
    <property type="evidence" value="ECO:0007669"/>
    <property type="project" value="UniProtKB-KW"/>
</dbReference>
<proteinExistence type="inferred from homology"/>
<keyword evidence="12" id="KW-1185">Reference proteome</keyword>
<evidence type="ECO:0000313" key="12">
    <source>
        <dbReference type="Proteomes" id="UP000466345"/>
    </source>
</evidence>
<evidence type="ECO:0000256" key="4">
    <source>
        <dbReference type="ARBA" id="ARBA00022801"/>
    </source>
</evidence>
<comment type="similarity">
    <text evidence="1">Belongs to the peptidase S1 family.</text>
</comment>
<keyword evidence="4" id="KW-0378">Hydrolase</keyword>
<keyword evidence="6" id="KW-0865">Zymogen</keyword>
<dbReference type="Pfam" id="PF02983">
    <property type="entry name" value="Pro_Al_protease"/>
    <property type="match status" value="1"/>
</dbReference>
<gene>
    <name evidence="11" type="ORF">SRB5_26670</name>
</gene>
<dbReference type="InterPro" id="IPR009003">
    <property type="entry name" value="Peptidase_S1_PA"/>
</dbReference>
<evidence type="ECO:0000256" key="1">
    <source>
        <dbReference type="ARBA" id="ARBA00007664"/>
    </source>
</evidence>
<feature type="region of interest" description="Disordered" evidence="8">
    <location>
        <begin position="380"/>
        <end position="404"/>
    </location>
</feature>
<organism evidence="11 12">
    <name type="scientific">Streptomyces smaragdinus</name>
    <dbReference type="NCBI Taxonomy" id="2585196"/>
    <lineage>
        <taxon>Bacteria</taxon>
        <taxon>Bacillati</taxon>
        <taxon>Actinomycetota</taxon>
        <taxon>Actinomycetes</taxon>
        <taxon>Kitasatosporales</taxon>
        <taxon>Streptomycetaceae</taxon>
        <taxon>Streptomyces</taxon>
    </lineage>
</organism>
<reference evidence="11 12" key="1">
    <citation type="submission" date="2019-10" db="EMBL/GenBank/DDBJ databases">
        <title>Streptomyces smaragdinus sp. nov. and Streptomyces fabii sp. nov., isolated from the gut of fungus growing-termite Macrotermes natalensis.</title>
        <authorList>
            <person name="Schwitalla J."/>
            <person name="Benndorf R."/>
            <person name="Martin K."/>
            <person name="De Beer W."/>
            <person name="Kaster A.-K."/>
            <person name="Vollmers J."/>
            <person name="Poulsen M."/>
            <person name="Beemelmanns C."/>
        </authorList>
    </citation>
    <scope>NUCLEOTIDE SEQUENCE [LARGE SCALE GENOMIC DNA]</scope>
    <source>
        <strain evidence="11 12">RB5</strain>
    </source>
</reference>
<evidence type="ECO:0000256" key="5">
    <source>
        <dbReference type="ARBA" id="ARBA00022825"/>
    </source>
</evidence>
<feature type="region of interest" description="Disordered" evidence="8">
    <location>
        <begin position="337"/>
        <end position="359"/>
    </location>
</feature>
<keyword evidence="5" id="KW-0720">Serine protease</keyword>
<comment type="caution">
    <text evidence="11">The sequence shown here is derived from an EMBL/GenBank/DDBJ whole genome shotgun (WGS) entry which is preliminary data.</text>
</comment>
<evidence type="ECO:0000256" key="7">
    <source>
        <dbReference type="ARBA" id="ARBA00023157"/>
    </source>
</evidence>
<name>A0A7K0CHR6_9ACTN</name>
<evidence type="ECO:0000313" key="11">
    <source>
        <dbReference type="EMBL" id="MQY12532.1"/>
    </source>
</evidence>
<evidence type="ECO:0000259" key="10">
    <source>
        <dbReference type="Pfam" id="PF02983"/>
    </source>
</evidence>
<sequence length="500" mass="50874">MLRRRALPGIIAATAALCISALPASASPAPTAKPAAPAPIVDPAVLKALQRDLDLTAAEARSRVAGEAEAAVTDARLRKELGADYAGAWVSGDSADLTVATTDRSSVDAIEARGAKAELVGRSIKNLDATMAGLDRAAESKAPSGTPLWYVDVKTNSVVVQSADRAATRAFLARAGVSPSAVRVVKATESPRPLYDIRGGDAYYMGGGRCSVGFPVTRGTQQGFVTAGHCGTPGVSTTGYNQVAQGSFQGSSFPGNDYAWVAANTSWTSQPWVKGSGGANVTVTGSTQAAVGSSICRSGSTTGWHCGTIQQHNTSVTYQEGTVSGVTRTNVCAEPGDSGGSFISGSQAQGTTSGGSGNCSSGGTTYYQPVNEALQVYGLTLKTSGGGPTPPDPEPPTGCQGSQTTYSGTLASGGQAVQPNNSYYQTTASGLHTGCLAGPSGTDFDLYLQKWNGSTWTSVASGTTPANSESVSYNGTAGYYRYVVHAYSGSGSYTLGVTRP</sequence>
<keyword evidence="7" id="KW-1015">Disulfide bond</keyword>
<dbReference type="InterPro" id="IPR001316">
    <property type="entry name" value="Pept_S1A_streptogrisin"/>
</dbReference>
<protein>
    <recommendedName>
        <fullName evidence="10">Peptidase S1A alpha-lytic prodomain domain-containing protein</fullName>
    </recommendedName>
</protein>
<dbReference type="AlphaFoldDB" id="A0A7K0CHR6"/>
<dbReference type="InterPro" id="IPR035070">
    <property type="entry name" value="Streptogrisin_prodomain"/>
</dbReference>
<feature type="chain" id="PRO_5029684949" description="Peptidase S1A alpha-lytic prodomain domain-containing protein" evidence="9">
    <location>
        <begin position="27"/>
        <end position="500"/>
    </location>
</feature>
<dbReference type="GO" id="GO:0004252">
    <property type="term" value="F:serine-type endopeptidase activity"/>
    <property type="evidence" value="ECO:0007669"/>
    <property type="project" value="InterPro"/>
</dbReference>
<dbReference type="Gene3D" id="3.30.300.50">
    <property type="match status" value="2"/>
</dbReference>
<dbReference type="GO" id="GO:0005576">
    <property type="term" value="C:extracellular region"/>
    <property type="evidence" value="ECO:0007669"/>
    <property type="project" value="InterPro"/>
</dbReference>
<dbReference type="Gene3D" id="2.60.120.380">
    <property type="match status" value="1"/>
</dbReference>
<dbReference type="PRINTS" id="PR00861">
    <property type="entry name" value="ALYTICPTASE"/>
</dbReference>
<dbReference type="RefSeq" id="WP_323377862.1">
    <property type="nucleotide sequence ID" value="NZ_WEGJ01000007.1"/>
</dbReference>